<protein>
    <submittedName>
        <fullName evidence="5">Transcriptional regulator</fullName>
    </submittedName>
</protein>
<accession>A0A0D0YYM4</accession>
<feature type="domain" description="HTH lacI-type" evidence="4">
    <location>
        <begin position="2"/>
        <end position="51"/>
    </location>
</feature>
<dbReference type="GO" id="GO:0003700">
    <property type="term" value="F:DNA-binding transcription factor activity"/>
    <property type="evidence" value="ECO:0007669"/>
    <property type="project" value="TreeGrafter"/>
</dbReference>
<dbReference type="InterPro" id="IPR001761">
    <property type="entry name" value="Peripla_BP/Lac1_sug-bd_dom"/>
</dbReference>
<dbReference type="PANTHER" id="PTHR30146">
    <property type="entry name" value="LACI-RELATED TRANSCRIPTIONAL REPRESSOR"/>
    <property type="match status" value="1"/>
</dbReference>
<dbReference type="EMBL" id="AWTT01000001">
    <property type="protein sequence ID" value="KIS04324.1"/>
    <property type="molecule type" value="Genomic_DNA"/>
</dbReference>
<dbReference type="SMART" id="SM00354">
    <property type="entry name" value="HTH_LACI"/>
    <property type="match status" value="1"/>
</dbReference>
<dbReference type="Gene3D" id="1.10.260.40">
    <property type="entry name" value="lambda repressor-like DNA-binding domains"/>
    <property type="match status" value="1"/>
</dbReference>
<name>A0A0D0YYM4_9LACO</name>
<gene>
    <name evidence="5" type="ORF">WDC_0061</name>
</gene>
<dbReference type="InterPro" id="IPR028082">
    <property type="entry name" value="Peripla_BP_I"/>
</dbReference>
<dbReference type="Pfam" id="PF00532">
    <property type="entry name" value="Peripla_BP_1"/>
    <property type="match status" value="1"/>
</dbReference>
<keyword evidence="6" id="KW-1185">Reference proteome</keyword>
<dbReference type="AlphaFoldDB" id="A0A0D0YYM4"/>
<dbReference type="Proteomes" id="UP000032279">
    <property type="component" value="Unassembled WGS sequence"/>
</dbReference>
<dbReference type="OrthoDB" id="9784962at2"/>
<evidence type="ECO:0000259" key="4">
    <source>
        <dbReference type="SMART" id="SM00354"/>
    </source>
</evidence>
<dbReference type="InterPro" id="IPR000843">
    <property type="entry name" value="HTH_LacI"/>
</dbReference>
<keyword evidence="3" id="KW-0804">Transcription</keyword>
<dbReference type="PANTHER" id="PTHR30146:SF109">
    <property type="entry name" value="HTH-TYPE TRANSCRIPTIONAL REGULATOR GALS"/>
    <property type="match status" value="1"/>
</dbReference>
<sequence length="307" mass="33549">MLSNTGEHNSATEKKVREAAAQMGYIKNTAAAELVQQTSHIIAVIVSNTKSNFSDSIISAIEDKAVKSNLDVFVLHADHEDTDSQVRAIKTVSERAVKGIILVSLELDDSVLQLLTEANIPCVCLSTDVKNTLFPFVTSDNFKMGYDATNFLIAQGHQKIGFAGIPAKGAVTKRTKGYVKCMQDHGLIVQPDWIQYGDFTYDDGIVAMTNYMHQSTIDAVVCASDLVGVGLMNTAIKAGIQVPADLSIISIDGTSLVDMVRPRLTSVTQQFYEMGQEGINFLLGEQRFKSKYLPFKIVERDSTKSVD</sequence>
<proteinExistence type="predicted"/>
<organism evidence="5 6">
    <name type="scientific">Paucilactobacillus wasatchensis</name>
    <dbReference type="NCBI Taxonomy" id="1335616"/>
    <lineage>
        <taxon>Bacteria</taxon>
        <taxon>Bacillati</taxon>
        <taxon>Bacillota</taxon>
        <taxon>Bacilli</taxon>
        <taxon>Lactobacillales</taxon>
        <taxon>Lactobacillaceae</taxon>
        <taxon>Paucilactobacillus</taxon>
    </lineage>
</organism>
<evidence type="ECO:0000256" key="2">
    <source>
        <dbReference type="ARBA" id="ARBA00023125"/>
    </source>
</evidence>
<dbReference type="Gene3D" id="3.40.50.2300">
    <property type="match status" value="2"/>
</dbReference>
<keyword evidence="1" id="KW-0805">Transcription regulation</keyword>
<keyword evidence="2" id="KW-0238">DNA-binding</keyword>
<comment type="caution">
    <text evidence="5">The sequence shown here is derived from an EMBL/GenBank/DDBJ whole genome shotgun (WGS) entry which is preliminary data.</text>
</comment>
<evidence type="ECO:0000256" key="3">
    <source>
        <dbReference type="ARBA" id="ARBA00023163"/>
    </source>
</evidence>
<dbReference type="GO" id="GO:0000976">
    <property type="term" value="F:transcription cis-regulatory region binding"/>
    <property type="evidence" value="ECO:0007669"/>
    <property type="project" value="TreeGrafter"/>
</dbReference>
<dbReference type="InterPro" id="IPR010982">
    <property type="entry name" value="Lambda_DNA-bd_dom_sf"/>
</dbReference>
<dbReference type="PATRIC" id="fig|1335616.4.peg.61"/>
<evidence type="ECO:0000256" key="1">
    <source>
        <dbReference type="ARBA" id="ARBA00023015"/>
    </source>
</evidence>
<evidence type="ECO:0000313" key="6">
    <source>
        <dbReference type="Proteomes" id="UP000032279"/>
    </source>
</evidence>
<dbReference type="STRING" id="1335616.WDC_0061"/>
<evidence type="ECO:0000313" key="5">
    <source>
        <dbReference type="EMBL" id="KIS04324.1"/>
    </source>
</evidence>
<reference evidence="5 6" key="1">
    <citation type="submission" date="2013-08" db="EMBL/GenBank/DDBJ databases">
        <title>Lactobacillus wasatchii sp. WDC04, a late gas producing bacteria isolated from aged chedder cheese.</title>
        <authorList>
            <person name="Oberg C.J."/>
            <person name="Culumber M."/>
            <person name="McMahon D.J."/>
            <person name="Broadbent J.R."/>
            <person name="Oberg T.S."/>
            <person name="Ortaki F."/>
        </authorList>
    </citation>
    <scope>NUCLEOTIDE SEQUENCE [LARGE SCALE GENOMIC DNA]</scope>
    <source>
        <strain evidence="5 6">WDC04</strain>
    </source>
</reference>
<dbReference type="SUPFAM" id="SSF53822">
    <property type="entry name" value="Periplasmic binding protein-like I"/>
    <property type="match status" value="1"/>
</dbReference>